<dbReference type="RefSeq" id="WP_035106525.1">
    <property type="nucleotide sequence ID" value="NZ_CP011311.1"/>
</dbReference>
<protein>
    <submittedName>
        <fullName evidence="1">Uncharacterized protein</fullName>
    </submittedName>
</protein>
<reference evidence="1 2" key="1">
    <citation type="journal article" date="2015" name="Genome Announc.">
        <title>Complete Genome Sequence of Corynebacterium camporealensis DSM 44610, Isolated from the Milk of a Manchega Sheep with Subclinical Mastitis.</title>
        <authorList>
            <person name="Ruckert C."/>
            <person name="Albersmeier A."/>
            <person name="Winkler A."/>
            <person name="Tauch A."/>
        </authorList>
    </citation>
    <scope>NUCLEOTIDE SEQUENCE [LARGE SCALE GENOMIC DNA]</scope>
    <source>
        <strain evidence="1 2">DSM 44610</strain>
    </source>
</reference>
<dbReference type="HOGENOM" id="CLU_122387_1_0_11"/>
<evidence type="ECO:0000313" key="2">
    <source>
        <dbReference type="Proteomes" id="UP000033566"/>
    </source>
</evidence>
<gene>
    <name evidence="1" type="ORF">UL81_01775</name>
</gene>
<proteinExistence type="predicted"/>
<dbReference type="EMBL" id="CP011311">
    <property type="protein sequence ID" value="AKE38336.1"/>
    <property type="molecule type" value="Genomic_DNA"/>
</dbReference>
<dbReference type="AlphaFoldDB" id="A0A0F6TAL2"/>
<dbReference type="KEGG" id="ccj:UL81_01775"/>
<dbReference type="OrthoDB" id="4427298at2"/>
<sequence length="188" mass="21184">MSRALSVIDRIILFLLSVILIALGLWPILIHFEVGFAQDLAEWVDHDVWAGVPEQSWWVWALGIGSAVCIILGMWWVVANLRQRRFNKVHSEASNDEGAIDTQMAAVSSAIAESIENHSGVEKVQRQVAYQRKRPTITYTITASPDLPYSRLEELAETNEEDFRAAFPDADVDTVYKLHYSKVRASSV</sequence>
<dbReference type="PATRIC" id="fig|161896.4.peg.348"/>
<dbReference type="Proteomes" id="UP000033566">
    <property type="component" value="Chromosome"/>
</dbReference>
<dbReference type="STRING" id="161896.UL81_01775"/>
<evidence type="ECO:0000313" key="1">
    <source>
        <dbReference type="EMBL" id="AKE38336.1"/>
    </source>
</evidence>
<keyword evidence="2" id="KW-1185">Reference proteome</keyword>
<organism evidence="1 2">
    <name type="scientific">Corynebacterium camporealensis</name>
    <dbReference type="NCBI Taxonomy" id="161896"/>
    <lineage>
        <taxon>Bacteria</taxon>
        <taxon>Bacillati</taxon>
        <taxon>Actinomycetota</taxon>
        <taxon>Actinomycetes</taxon>
        <taxon>Mycobacteriales</taxon>
        <taxon>Corynebacteriaceae</taxon>
        <taxon>Corynebacterium</taxon>
    </lineage>
</organism>
<accession>A0A0F6TAL2</accession>
<name>A0A0F6TAL2_9CORY</name>